<dbReference type="Gene3D" id="3.40.50.970">
    <property type="match status" value="1"/>
</dbReference>
<keyword evidence="3" id="KW-0786">Thiamine pyrophosphate</keyword>
<evidence type="ECO:0000313" key="5">
    <source>
        <dbReference type="EMBL" id="CCB89549.1"/>
    </source>
</evidence>
<organism evidence="5 6">
    <name type="scientific">Simkania negevensis (strain ATCC VR-1471 / DSM 27360 / Z)</name>
    <dbReference type="NCBI Taxonomy" id="331113"/>
    <lineage>
        <taxon>Bacteria</taxon>
        <taxon>Pseudomonadati</taxon>
        <taxon>Chlamydiota</taxon>
        <taxon>Chlamydiia</taxon>
        <taxon>Parachlamydiales</taxon>
        <taxon>Simkaniaceae</taxon>
        <taxon>Simkania</taxon>
    </lineage>
</organism>
<accession>F8L9L2</accession>
<dbReference type="CDD" id="cd02000">
    <property type="entry name" value="TPP_E1_PDC_ADC_BCADC"/>
    <property type="match status" value="1"/>
</dbReference>
<dbReference type="KEGG" id="sng:SNE_A16720"/>
<dbReference type="InterPro" id="IPR029061">
    <property type="entry name" value="THDP-binding"/>
</dbReference>
<dbReference type="AlphaFoldDB" id="F8L9L2"/>
<comment type="cofactor">
    <cofactor evidence="1">
        <name>thiamine diphosphate</name>
        <dbReference type="ChEBI" id="CHEBI:58937"/>
    </cofactor>
</comment>
<sequence>MKYAYTGKGISGLCDLLPNFTSQDVKVMFRKMLRIRMIEQAIADRYHEDQMKSPIHLCIGQEAISVGCCELLQLEDKVFCGHRTHGPYLAKGGNLNAMLSELHCRKNGCAASRGGSMHLIDKQVGMEGSSAIVAGILPIATGAALAAKQKGLDQVIVVFFGDAAIEEGAAWESFNFAKLKNLPILYVCENNYYSVCSPLAYRQPPETSIANKAEAFGLNSQSVDGTNVLAVHQATEKALTIIKKGNGPAFIEAHVYRWRGHHGANEDTRLGYRSSEELDSWKKVDPLHLLEELNIISDNELTKMKVEIQNEIEAGFRHALQSPFPDKTDLLTHVYAGAN</sequence>
<evidence type="ECO:0000256" key="1">
    <source>
        <dbReference type="ARBA" id="ARBA00001964"/>
    </source>
</evidence>
<evidence type="ECO:0000259" key="4">
    <source>
        <dbReference type="Pfam" id="PF00676"/>
    </source>
</evidence>
<dbReference type="SUPFAM" id="SSF52518">
    <property type="entry name" value="Thiamin diphosphate-binding fold (THDP-binding)"/>
    <property type="match status" value="1"/>
</dbReference>
<dbReference type="GO" id="GO:0006086">
    <property type="term" value="P:pyruvate decarboxylation to acetyl-CoA"/>
    <property type="evidence" value="ECO:0007669"/>
    <property type="project" value="TreeGrafter"/>
</dbReference>
<dbReference type="Proteomes" id="UP000000496">
    <property type="component" value="Chromosome gsn.131"/>
</dbReference>
<reference evidence="5 6" key="2">
    <citation type="journal article" date="2011" name="Mol. Biol. Evol.">
        <title>Unity in variety--the pan-genome of the Chlamydiae.</title>
        <authorList>
            <person name="Collingro A."/>
            <person name="Tischler P."/>
            <person name="Weinmaier T."/>
            <person name="Penz T."/>
            <person name="Heinz E."/>
            <person name="Brunham R.C."/>
            <person name="Read T.D."/>
            <person name="Bavoil P.M."/>
            <person name="Sachse K."/>
            <person name="Kahane S."/>
            <person name="Friedman M.G."/>
            <person name="Rattei T."/>
            <person name="Myers G.S."/>
            <person name="Horn M."/>
        </authorList>
    </citation>
    <scope>NUCLEOTIDE SEQUENCE [LARGE SCALE GENOMIC DNA]</scope>
    <source>
        <strain evidence="6">ATCC VR-1471 / Z</strain>
    </source>
</reference>
<dbReference type="InterPro" id="IPR050642">
    <property type="entry name" value="PDH_E1_Alpha_Subunit"/>
</dbReference>
<keyword evidence="6" id="KW-1185">Reference proteome</keyword>
<dbReference type="PANTHER" id="PTHR11516:SF60">
    <property type="entry name" value="PYRUVATE DEHYDROGENASE E1 COMPONENT SUBUNIT ALPHA"/>
    <property type="match status" value="1"/>
</dbReference>
<dbReference type="Pfam" id="PF00676">
    <property type="entry name" value="E1_dh"/>
    <property type="match status" value="1"/>
</dbReference>
<protein>
    <submittedName>
        <fullName evidence="5">Acetoin:2,6-dichlorophenolindophenol oxidoreductase subunit alpha</fullName>
        <ecNumber evidence="5">1.1.1.-</ecNumber>
    </submittedName>
</protein>
<dbReference type="PANTHER" id="PTHR11516">
    <property type="entry name" value="PYRUVATE DEHYDROGENASE E1 COMPONENT, ALPHA SUBUNIT BACTERIAL AND ORGANELLAR"/>
    <property type="match status" value="1"/>
</dbReference>
<name>F8L9L2_SIMNZ</name>
<gene>
    <name evidence="5" type="primary">acoA-A</name>
    <name evidence="5" type="ordered locus">SNE_A16720</name>
</gene>
<evidence type="ECO:0000313" key="6">
    <source>
        <dbReference type="Proteomes" id="UP000000496"/>
    </source>
</evidence>
<feature type="domain" description="Dehydrogenase E1 component" evidence="4">
    <location>
        <begin position="30"/>
        <end position="325"/>
    </location>
</feature>
<dbReference type="RefSeq" id="WP_013944015.1">
    <property type="nucleotide sequence ID" value="NC_015713.1"/>
</dbReference>
<dbReference type="OrthoDB" id="9766715at2"/>
<dbReference type="EC" id="1.1.1.-" evidence="5"/>
<proteinExistence type="predicted"/>
<dbReference type="HOGENOM" id="CLU_029393_5_0_0"/>
<evidence type="ECO:0000256" key="2">
    <source>
        <dbReference type="ARBA" id="ARBA00023002"/>
    </source>
</evidence>
<keyword evidence="2 5" id="KW-0560">Oxidoreductase</keyword>
<dbReference type="EMBL" id="FR872582">
    <property type="protein sequence ID" value="CCB89549.1"/>
    <property type="molecule type" value="Genomic_DNA"/>
</dbReference>
<dbReference type="InterPro" id="IPR001017">
    <property type="entry name" value="DH_E1"/>
</dbReference>
<dbReference type="eggNOG" id="COG1071">
    <property type="taxonomic scope" value="Bacteria"/>
</dbReference>
<reference key="1">
    <citation type="journal article" date="2011" name="Mol. Biol. Evol.">
        <title>Unity in variety -- the pan-genome of the Chlamydiae.</title>
        <authorList>
            <person name="Collingro A."/>
            <person name="Tischler P."/>
            <person name="Weinmaier T."/>
            <person name="Penz T."/>
            <person name="Heinz E."/>
            <person name="Brunham R.C."/>
            <person name="Read T.D."/>
            <person name="Bavoil P.M."/>
            <person name="Sachse K."/>
            <person name="Kahane S."/>
            <person name="Friedman M.G."/>
            <person name="Rattei T."/>
            <person name="Myers G.S.A."/>
            <person name="Horn M."/>
        </authorList>
    </citation>
    <scope>NUCLEOTIDE SEQUENCE</scope>
    <source>
        <strain>Z</strain>
    </source>
</reference>
<evidence type="ECO:0000256" key="3">
    <source>
        <dbReference type="ARBA" id="ARBA00023052"/>
    </source>
</evidence>
<dbReference type="GO" id="GO:0004739">
    <property type="term" value="F:pyruvate dehydrogenase (acetyl-transferring) activity"/>
    <property type="evidence" value="ECO:0007669"/>
    <property type="project" value="TreeGrafter"/>
</dbReference>
<dbReference type="STRING" id="331113.SNE_A16720"/>